<dbReference type="EMBL" id="FZMP01000104">
    <property type="protein sequence ID" value="SNQ60590.1"/>
    <property type="molecule type" value="Genomic_DNA"/>
</dbReference>
<dbReference type="RefSeq" id="WP_179293864.1">
    <property type="nucleotide sequence ID" value="NZ_FZMP01000104.1"/>
</dbReference>
<keyword evidence="2" id="KW-1185">Reference proteome</keyword>
<accession>A0A284VMS4</accession>
<reference evidence="2" key="1">
    <citation type="submission" date="2017-06" db="EMBL/GenBank/DDBJ databases">
        <authorList>
            <person name="Cremers G."/>
        </authorList>
    </citation>
    <scope>NUCLEOTIDE SEQUENCE [LARGE SCALE GENOMIC DNA]</scope>
</reference>
<gene>
    <name evidence="1" type="ORF">MNV_1920006</name>
</gene>
<organism evidence="1 2">
    <name type="scientific">Candidatus Methanoperedens nitratireducens</name>
    <dbReference type="NCBI Taxonomy" id="1392998"/>
    <lineage>
        <taxon>Archaea</taxon>
        <taxon>Methanobacteriati</taxon>
        <taxon>Methanobacteriota</taxon>
        <taxon>Stenosarchaea group</taxon>
        <taxon>Methanomicrobia</taxon>
        <taxon>Methanosarcinales</taxon>
        <taxon>ANME-2 cluster</taxon>
        <taxon>Candidatus Methanoperedentaceae</taxon>
        <taxon>Candidatus Methanoperedens</taxon>
    </lineage>
</organism>
<protein>
    <submittedName>
        <fullName evidence="1">Uncharacterized protein</fullName>
    </submittedName>
</protein>
<evidence type="ECO:0000313" key="2">
    <source>
        <dbReference type="Proteomes" id="UP000218615"/>
    </source>
</evidence>
<dbReference type="AlphaFoldDB" id="A0A284VMS4"/>
<proteinExistence type="predicted"/>
<sequence length="48" mass="5778">MKYCVDCRYFSTKVKGSNREQYDGSCTLIKKNVYETNRGCKEFREERL</sequence>
<name>A0A284VMS4_9EURY</name>
<evidence type="ECO:0000313" key="1">
    <source>
        <dbReference type="EMBL" id="SNQ60590.1"/>
    </source>
</evidence>
<dbReference type="Proteomes" id="UP000218615">
    <property type="component" value="Unassembled WGS sequence"/>
</dbReference>
<dbReference type="OrthoDB" id="144459at2157"/>